<evidence type="ECO:0000313" key="1">
    <source>
        <dbReference type="EMBL" id="MQM19371.1"/>
    </source>
</evidence>
<protein>
    <submittedName>
        <fullName evidence="1">Uncharacterized protein</fullName>
    </submittedName>
</protein>
<dbReference type="EMBL" id="NMUH01008869">
    <property type="protein sequence ID" value="MQM19371.1"/>
    <property type="molecule type" value="Genomic_DNA"/>
</dbReference>
<gene>
    <name evidence="1" type="ORF">Taro_052375</name>
</gene>
<organism evidence="1 2">
    <name type="scientific">Colocasia esculenta</name>
    <name type="common">Wild taro</name>
    <name type="synonym">Arum esculentum</name>
    <dbReference type="NCBI Taxonomy" id="4460"/>
    <lineage>
        <taxon>Eukaryota</taxon>
        <taxon>Viridiplantae</taxon>
        <taxon>Streptophyta</taxon>
        <taxon>Embryophyta</taxon>
        <taxon>Tracheophyta</taxon>
        <taxon>Spermatophyta</taxon>
        <taxon>Magnoliopsida</taxon>
        <taxon>Liliopsida</taxon>
        <taxon>Araceae</taxon>
        <taxon>Aroideae</taxon>
        <taxon>Colocasieae</taxon>
        <taxon>Colocasia</taxon>
    </lineage>
</organism>
<evidence type="ECO:0000313" key="2">
    <source>
        <dbReference type="Proteomes" id="UP000652761"/>
    </source>
</evidence>
<dbReference type="AlphaFoldDB" id="A0A843XJJ3"/>
<dbReference type="Proteomes" id="UP000652761">
    <property type="component" value="Unassembled WGS sequence"/>
</dbReference>
<accession>A0A843XJJ3</accession>
<sequence length="59" mass="6781">MEKEKEKDSRSPGTLGYRMEMHAIDHVCTFFEQREIARGCGVPLLLRARPAVFIDLESD</sequence>
<keyword evidence="2" id="KW-1185">Reference proteome</keyword>
<comment type="caution">
    <text evidence="1">The sequence shown here is derived from an EMBL/GenBank/DDBJ whole genome shotgun (WGS) entry which is preliminary data.</text>
</comment>
<reference evidence="1" key="1">
    <citation type="submission" date="2017-07" db="EMBL/GenBank/DDBJ databases">
        <title>Taro Niue Genome Assembly and Annotation.</title>
        <authorList>
            <person name="Atibalentja N."/>
            <person name="Keating K."/>
            <person name="Fields C.J."/>
        </authorList>
    </citation>
    <scope>NUCLEOTIDE SEQUENCE</scope>
    <source>
        <strain evidence="1">Niue_2</strain>
        <tissue evidence="1">Leaf</tissue>
    </source>
</reference>
<proteinExistence type="predicted"/>
<name>A0A843XJJ3_COLES</name>